<keyword evidence="7" id="KW-1000">Mitochondrion outer membrane</keyword>
<dbReference type="GO" id="GO:0005741">
    <property type="term" value="C:mitochondrial outer membrane"/>
    <property type="evidence" value="ECO:0000318"/>
    <property type="project" value="GO_Central"/>
</dbReference>
<protein>
    <recommendedName>
        <fullName evidence="5">Mitochondria-eating protein</fullName>
    </recommendedName>
    <alternativeName>
        <fullName evidence="12">Spermatogenesis-associated protein 18</fullName>
    </alternativeName>
</protein>
<evidence type="ECO:0000313" key="15">
    <source>
        <dbReference type="Ensembl" id="ENSCINP00000022713.2"/>
    </source>
</evidence>
<dbReference type="OMA" id="PEKHERY"/>
<dbReference type="GO" id="GO:0008289">
    <property type="term" value="F:lipid binding"/>
    <property type="evidence" value="ECO:0007669"/>
    <property type="project" value="UniProtKB-KW"/>
</dbReference>
<dbReference type="AlphaFoldDB" id="F6Z0L7"/>
<dbReference type="GO" id="GO:0035695">
    <property type="term" value="P:mitophagy by internal vacuole formation"/>
    <property type="evidence" value="ECO:0000318"/>
    <property type="project" value="GO_Central"/>
</dbReference>
<reference evidence="15" key="4">
    <citation type="submission" date="2025-09" db="UniProtKB">
        <authorList>
            <consortium name="Ensembl"/>
        </authorList>
    </citation>
    <scope>IDENTIFICATION</scope>
</reference>
<comment type="subcellular location">
    <subcellularLocation>
        <location evidence="3">Cytoplasm</location>
    </subcellularLocation>
    <subcellularLocation>
        <location evidence="2">Mitochondrion matrix</location>
    </subcellularLocation>
    <subcellularLocation>
        <location evidence="1">Mitochondrion outer membrane</location>
    </subcellularLocation>
</comment>
<comment type="similarity">
    <text evidence="4">Belongs to the MIEAP family.</text>
</comment>
<evidence type="ECO:0000256" key="2">
    <source>
        <dbReference type="ARBA" id="ARBA00004305"/>
    </source>
</evidence>
<evidence type="ECO:0000256" key="12">
    <source>
        <dbReference type="ARBA" id="ARBA00032687"/>
    </source>
</evidence>
<dbReference type="Ensembl" id="ENSCINT00000022959.2">
    <property type="protein sequence ID" value="ENSCINP00000022713.2"/>
    <property type="gene ID" value="ENSCING00000012060.2"/>
</dbReference>
<dbReference type="InterPro" id="IPR031981">
    <property type="entry name" value="MIEAP_C"/>
</dbReference>
<keyword evidence="9" id="KW-0446">Lipid-binding</keyword>
<dbReference type="GO" id="GO:0035694">
    <property type="term" value="P:mitochondrial protein catabolic process"/>
    <property type="evidence" value="ECO:0000318"/>
    <property type="project" value="GO_Central"/>
</dbReference>
<evidence type="ECO:0000256" key="3">
    <source>
        <dbReference type="ARBA" id="ARBA00004496"/>
    </source>
</evidence>
<sequence>PGYALRRIALLYESNKNEEVASLIKDLSKSSLSKIYPDFPIDLFIEGIPHTLCIINALYSRVFMPQKFPLDKLPLGTLVMQIVKLYARSLTTDLPKVPNWDSQESQCKNLLKIAGFIDGVGILKMLRHRRRCLERALEGLGEHGAVSVETSPIGEEEVKSEMMSLPSALRTELDRMILNCKFSSQKLNRTNRALSERDLPSECNHQRLMKYTSTDIQERLYKNKAILNIIEPTMNYAQLPRLVSIMQDRIERDKDLLLTFSQLRKEIISVPVDAKLAPALNHYSQAFNAVINALKVIVNPSGSSGDLETKNTPNPSPNGPVYNSFHSYNNGASRPSELARSFRSLYSDGRLQAMDALDREWKTDNSDNIKAKLLFSVMVLSFRSASDTLDRIRHCLHDIMCSSSVAVVPKHEAAVREVENTFNAYLRRTTQNYDLSNNVQEVINQVSQALYDRPGLSESCALRVYVTECIHLSWSIAVQTPPLFLEYDCQSFDSMRHERFHTSDRESGAILSYLWPSLLEKQSGRCVCKGVVITGV</sequence>
<keyword evidence="10" id="KW-0496">Mitochondrion</keyword>
<keyword evidence="11" id="KW-0472">Membrane</keyword>
<evidence type="ECO:0000256" key="11">
    <source>
        <dbReference type="ARBA" id="ARBA00023136"/>
    </source>
</evidence>
<dbReference type="InParanoid" id="F6Z0L7"/>
<accession>F6Z0L7</accession>
<dbReference type="Pfam" id="PF16026">
    <property type="entry name" value="MIEAP"/>
    <property type="match status" value="1"/>
</dbReference>
<dbReference type="EMBL" id="EAAA01002339">
    <property type="status" value="NOT_ANNOTATED_CDS"/>
    <property type="molecule type" value="Genomic_DNA"/>
</dbReference>
<evidence type="ECO:0000256" key="13">
    <source>
        <dbReference type="SAM" id="MobiDB-lite"/>
    </source>
</evidence>
<dbReference type="HOGENOM" id="CLU_019071_0_0_1"/>
<feature type="region of interest" description="Disordered" evidence="13">
    <location>
        <begin position="303"/>
        <end position="326"/>
    </location>
</feature>
<reference evidence="15" key="3">
    <citation type="submission" date="2025-08" db="UniProtKB">
        <authorList>
            <consortium name="Ensembl"/>
        </authorList>
    </citation>
    <scope>IDENTIFICATION</scope>
</reference>
<proteinExistence type="inferred from homology"/>
<dbReference type="InterPro" id="IPR026169">
    <property type="entry name" value="MIEAP"/>
</dbReference>
<dbReference type="GO" id="GO:0005759">
    <property type="term" value="C:mitochondrial matrix"/>
    <property type="evidence" value="ECO:0007669"/>
    <property type="project" value="UniProtKB-SubCell"/>
</dbReference>
<feature type="domain" description="Mitochondria-eating protein C-terminal" evidence="14">
    <location>
        <begin position="334"/>
        <end position="534"/>
    </location>
</feature>
<feature type="compositionally biased region" description="Polar residues" evidence="13">
    <location>
        <begin position="303"/>
        <end position="313"/>
    </location>
</feature>
<evidence type="ECO:0000256" key="4">
    <source>
        <dbReference type="ARBA" id="ARBA00008233"/>
    </source>
</evidence>
<dbReference type="Proteomes" id="UP000008144">
    <property type="component" value="Chromosome 7"/>
</dbReference>
<keyword evidence="16" id="KW-1185">Reference proteome</keyword>
<evidence type="ECO:0000256" key="10">
    <source>
        <dbReference type="ARBA" id="ARBA00023128"/>
    </source>
</evidence>
<evidence type="ECO:0000313" key="16">
    <source>
        <dbReference type="Proteomes" id="UP000008144"/>
    </source>
</evidence>
<reference evidence="15" key="2">
    <citation type="journal article" date="2008" name="Genome Biol.">
        <title>Improved genome assembly and evidence-based global gene model set for the chordate Ciona intestinalis: new insight into intron and operon populations.</title>
        <authorList>
            <person name="Satou Y."/>
            <person name="Mineta K."/>
            <person name="Ogasawara M."/>
            <person name="Sasakura Y."/>
            <person name="Shoguchi E."/>
            <person name="Ueno K."/>
            <person name="Yamada L."/>
            <person name="Matsumoto J."/>
            <person name="Wasserscheid J."/>
            <person name="Dewar K."/>
            <person name="Wiley G.B."/>
            <person name="Macmil S.L."/>
            <person name="Roe B.A."/>
            <person name="Zeller R.W."/>
            <person name="Hastings K.E."/>
            <person name="Lemaire P."/>
            <person name="Lindquist E."/>
            <person name="Endo T."/>
            <person name="Hotta K."/>
            <person name="Inaba K."/>
        </authorList>
    </citation>
    <scope>NUCLEOTIDE SEQUENCE [LARGE SCALE GENOMIC DNA]</scope>
    <source>
        <strain evidence="15">wild type</strain>
    </source>
</reference>
<keyword evidence="6" id="KW-0963">Cytoplasm</keyword>
<evidence type="ECO:0000256" key="1">
    <source>
        <dbReference type="ARBA" id="ARBA00004294"/>
    </source>
</evidence>
<evidence type="ECO:0000256" key="9">
    <source>
        <dbReference type="ARBA" id="ARBA00023121"/>
    </source>
</evidence>
<evidence type="ECO:0000256" key="8">
    <source>
        <dbReference type="ARBA" id="ARBA00023054"/>
    </source>
</evidence>
<dbReference type="PANTHER" id="PTHR21771">
    <property type="entry name" value="MITOCHONDRIA-EATING PROTEIN-RELATED"/>
    <property type="match status" value="1"/>
</dbReference>
<evidence type="ECO:0000259" key="14">
    <source>
        <dbReference type="Pfam" id="PF16026"/>
    </source>
</evidence>
<evidence type="ECO:0000256" key="7">
    <source>
        <dbReference type="ARBA" id="ARBA00022787"/>
    </source>
</evidence>
<evidence type="ECO:0000256" key="5">
    <source>
        <dbReference type="ARBA" id="ARBA00019863"/>
    </source>
</evidence>
<reference evidence="16" key="1">
    <citation type="journal article" date="2002" name="Science">
        <title>The draft genome of Ciona intestinalis: insights into chordate and vertebrate origins.</title>
        <authorList>
            <person name="Dehal P."/>
            <person name="Satou Y."/>
            <person name="Campbell R.K."/>
            <person name="Chapman J."/>
            <person name="Degnan B."/>
            <person name="De Tomaso A."/>
            <person name="Davidson B."/>
            <person name="Di Gregorio A."/>
            <person name="Gelpke M."/>
            <person name="Goodstein D.M."/>
            <person name="Harafuji N."/>
            <person name="Hastings K.E."/>
            <person name="Ho I."/>
            <person name="Hotta K."/>
            <person name="Huang W."/>
            <person name="Kawashima T."/>
            <person name="Lemaire P."/>
            <person name="Martinez D."/>
            <person name="Meinertzhagen I.A."/>
            <person name="Necula S."/>
            <person name="Nonaka M."/>
            <person name="Putnam N."/>
            <person name="Rash S."/>
            <person name="Saiga H."/>
            <person name="Satake M."/>
            <person name="Terry A."/>
            <person name="Yamada L."/>
            <person name="Wang H.G."/>
            <person name="Awazu S."/>
            <person name="Azumi K."/>
            <person name="Boore J."/>
            <person name="Branno M."/>
            <person name="Chin-Bow S."/>
            <person name="DeSantis R."/>
            <person name="Doyle S."/>
            <person name="Francino P."/>
            <person name="Keys D.N."/>
            <person name="Haga S."/>
            <person name="Hayashi H."/>
            <person name="Hino K."/>
            <person name="Imai K.S."/>
            <person name="Inaba K."/>
            <person name="Kano S."/>
            <person name="Kobayashi K."/>
            <person name="Kobayashi M."/>
            <person name="Lee B.I."/>
            <person name="Makabe K.W."/>
            <person name="Manohar C."/>
            <person name="Matassi G."/>
            <person name="Medina M."/>
            <person name="Mochizuki Y."/>
            <person name="Mount S."/>
            <person name="Morishita T."/>
            <person name="Miura S."/>
            <person name="Nakayama A."/>
            <person name="Nishizaka S."/>
            <person name="Nomoto H."/>
            <person name="Ohta F."/>
            <person name="Oishi K."/>
            <person name="Rigoutsos I."/>
            <person name="Sano M."/>
            <person name="Sasaki A."/>
            <person name="Sasakura Y."/>
            <person name="Shoguchi E."/>
            <person name="Shin-i T."/>
            <person name="Spagnuolo A."/>
            <person name="Stainier D."/>
            <person name="Suzuki M.M."/>
            <person name="Tassy O."/>
            <person name="Takatori N."/>
            <person name="Tokuoka M."/>
            <person name="Yagi K."/>
            <person name="Yoshizaki F."/>
            <person name="Wada S."/>
            <person name="Zhang C."/>
            <person name="Hyatt P.D."/>
            <person name="Larimer F."/>
            <person name="Detter C."/>
            <person name="Doggett N."/>
            <person name="Glavina T."/>
            <person name="Hawkins T."/>
            <person name="Richardson P."/>
            <person name="Lucas S."/>
            <person name="Kohara Y."/>
            <person name="Levine M."/>
            <person name="Satoh N."/>
            <person name="Rokhsar D.S."/>
        </authorList>
    </citation>
    <scope>NUCLEOTIDE SEQUENCE [LARGE SCALE GENOMIC DNA]</scope>
</reference>
<organism evidence="15 16">
    <name type="scientific">Ciona intestinalis</name>
    <name type="common">Transparent sea squirt</name>
    <name type="synonym">Ascidia intestinalis</name>
    <dbReference type="NCBI Taxonomy" id="7719"/>
    <lineage>
        <taxon>Eukaryota</taxon>
        <taxon>Metazoa</taxon>
        <taxon>Chordata</taxon>
        <taxon>Tunicata</taxon>
        <taxon>Ascidiacea</taxon>
        <taxon>Phlebobranchia</taxon>
        <taxon>Cionidae</taxon>
        <taxon>Ciona</taxon>
    </lineage>
</organism>
<dbReference type="GeneTree" id="ENSGT00390000013532"/>
<dbReference type="PANTHER" id="PTHR21771:SF1">
    <property type="entry name" value="MITOCHONDRIA-EATING PROTEIN"/>
    <property type="match status" value="1"/>
</dbReference>
<name>F6Z0L7_CIOIN</name>
<keyword evidence="8" id="KW-0175">Coiled coil</keyword>
<evidence type="ECO:0000256" key="6">
    <source>
        <dbReference type="ARBA" id="ARBA00022490"/>
    </source>
</evidence>